<dbReference type="Proteomes" id="UP000556436">
    <property type="component" value="Unassembled WGS sequence"/>
</dbReference>
<dbReference type="AlphaFoldDB" id="A0A7W7L6X7"/>
<accession>A0A7W7L6X7</accession>
<comment type="caution">
    <text evidence="1">The sequence shown here is derived from an EMBL/GenBank/DDBJ whole genome shotgun (WGS) entry which is preliminary data.</text>
</comment>
<keyword evidence="2" id="KW-1185">Reference proteome</keyword>
<protein>
    <submittedName>
        <fullName evidence="1">Uncharacterized protein</fullName>
    </submittedName>
</protein>
<proteinExistence type="predicted"/>
<organism evidence="1 2">
    <name type="scientific">Streptomyces netropsis</name>
    <name type="common">Streptoverticillium netropsis</name>
    <dbReference type="NCBI Taxonomy" id="55404"/>
    <lineage>
        <taxon>Bacteria</taxon>
        <taxon>Bacillati</taxon>
        <taxon>Actinomycetota</taxon>
        <taxon>Actinomycetes</taxon>
        <taxon>Kitasatosporales</taxon>
        <taxon>Streptomycetaceae</taxon>
        <taxon>Streptomyces</taxon>
    </lineage>
</organism>
<evidence type="ECO:0000313" key="1">
    <source>
        <dbReference type="EMBL" id="MBB4884497.1"/>
    </source>
</evidence>
<reference evidence="1 2" key="1">
    <citation type="submission" date="2020-08" db="EMBL/GenBank/DDBJ databases">
        <title>Genomic Encyclopedia of Type Strains, Phase III (KMG-III): the genomes of soil and plant-associated and newly described type strains.</title>
        <authorList>
            <person name="Whitman W."/>
        </authorList>
    </citation>
    <scope>NUCLEOTIDE SEQUENCE [LARGE SCALE GENOMIC DNA]</scope>
    <source>
        <strain evidence="1 2">CECT 3265</strain>
    </source>
</reference>
<evidence type="ECO:0000313" key="2">
    <source>
        <dbReference type="Proteomes" id="UP000556436"/>
    </source>
</evidence>
<sequence length="68" mass="7761">MAKKAKAHEFDRDAWEYLTYAPGYECSACQRTIRSLEPVRRKTVDHPSEAPLTVYRHNQCPATPVVAV</sequence>
<gene>
    <name evidence="1" type="ORF">FHS38_000506</name>
</gene>
<name>A0A7W7L6X7_STRNE</name>
<dbReference type="EMBL" id="JACHJG010000001">
    <property type="protein sequence ID" value="MBB4884497.1"/>
    <property type="molecule type" value="Genomic_DNA"/>
</dbReference>
<dbReference type="RefSeq" id="WP_184730170.1">
    <property type="nucleotide sequence ID" value="NZ_BMRW01000001.1"/>
</dbReference>